<dbReference type="Gene3D" id="3.40.50.300">
    <property type="entry name" value="P-loop containing nucleotide triphosphate hydrolases"/>
    <property type="match status" value="2"/>
</dbReference>
<comment type="similarity">
    <text evidence="5">Belongs to the DEAD box helicase family.</text>
</comment>
<dbReference type="EC" id="3.6.4.13" evidence="5"/>
<dbReference type="EMBL" id="LR877150">
    <property type="protein sequence ID" value="CAD2215985.1"/>
    <property type="molecule type" value="Genomic_DNA"/>
</dbReference>
<dbReference type="Proteomes" id="UP000515908">
    <property type="component" value="Chromosome 06"/>
</dbReference>
<keyword evidence="5" id="KW-0347">Helicase</keyword>
<keyword evidence="4 5" id="KW-0694">RNA-binding</keyword>
<keyword evidence="1 5" id="KW-0547">Nucleotide-binding</keyword>
<dbReference type="AlphaFoldDB" id="A0A7G2C966"/>
<dbReference type="InterPro" id="IPR027417">
    <property type="entry name" value="P-loop_NTPase"/>
</dbReference>
<evidence type="ECO:0000313" key="7">
    <source>
        <dbReference type="EMBL" id="CAD2215985.1"/>
    </source>
</evidence>
<feature type="domain" description="Helicase C-terminal" evidence="6">
    <location>
        <begin position="272"/>
        <end position="451"/>
    </location>
</feature>
<gene>
    <name evidence="7" type="ORF">ADEAN_000344300</name>
</gene>
<keyword evidence="8" id="KW-1185">Reference proteome</keyword>
<evidence type="ECO:0000256" key="4">
    <source>
        <dbReference type="ARBA" id="ARBA00022884"/>
    </source>
</evidence>
<comment type="catalytic activity">
    <reaction evidence="5">
        <text>ATP + H2O = ADP + phosphate + H(+)</text>
        <dbReference type="Rhea" id="RHEA:13065"/>
        <dbReference type="ChEBI" id="CHEBI:15377"/>
        <dbReference type="ChEBI" id="CHEBI:15378"/>
        <dbReference type="ChEBI" id="CHEBI:30616"/>
        <dbReference type="ChEBI" id="CHEBI:43474"/>
        <dbReference type="ChEBI" id="CHEBI:456216"/>
        <dbReference type="EC" id="3.6.4.13"/>
    </reaction>
</comment>
<name>A0A7G2C966_9TRYP</name>
<organism evidence="7 8">
    <name type="scientific">Angomonas deanei</name>
    <dbReference type="NCBI Taxonomy" id="59799"/>
    <lineage>
        <taxon>Eukaryota</taxon>
        <taxon>Discoba</taxon>
        <taxon>Euglenozoa</taxon>
        <taxon>Kinetoplastea</taxon>
        <taxon>Metakinetoplastina</taxon>
        <taxon>Trypanosomatida</taxon>
        <taxon>Trypanosomatidae</taxon>
        <taxon>Strigomonadinae</taxon>
        <taxon>Angomonas</taxon>
    </lineage>
</organism>
<comment type="domain">
    <text evidence="5">The Q motif is unique to and characteristic of the DEAD box family of RNA helicases and controls ATP binding and hydrolysis.</text>
</comment>
<evidence type="ECO:0000256" key="1">
    <source>
        <dbReference type="ARBA" id="ARBA00022741"/>
    </source>
</evidence>
<evidence type="ECO:0000259" key="6">
    <source>
        <dbReference type="PROSITE" id="PS51194"/>
    </source>
</evidence>
<dbReference type="PROSITE" id="PS51194">
    <property type="entry name" value="HELICASE_CTER"/>
    <property type="match status" value="1"/>
</dbReference>
<dbReference type="InterPro" id="IPR001650">
    <property type="entry name" value="Helicase_C-like"/>
</dbReference>
<evidence type="ECO:0000256" key="3">
    <source>
        <dbReference type="ARBA" id="ARBA00022840"/>
    </source>
</evidence>
<reference evidence="7 8" key="1">
    <citation type="submission" date="2020-08" db="EMBL/GenBank/DDBJ databases">
        <authorList>
            <person name="Newling K."/>
            <person name="Davey J."/>
            <person name="Forrester S."/>
        </authorList>
    </citation>
    <scope>NUCLEOTIDE SEQUENCE [LARGE SCALE GENOMIC DNA]</scope>
    <source>
        <strain evidence="8">Crithidia deanei Carvalho (ATCC PRA-265)</strain>
    </source>
</reference>
<dbReference type="SUPFAM" id="SSF52540">
    <property type="entry name" value="P-loop containing nucleoside triphosphate hydrolases"/>
    <property type="match status" value="1"/>
</dbReference>
<accession>A0A7G2C966</accession>
<protein>
    <recommendedName>
        <fullName evidence="5">ATP-dependent RNA helicase</fullName>
        <ecNumber evidence="5">3.6.4.13</ecNumber>
    </recommendedName>
</protein>
<dbReference type="GO" id="GO:0005524">
    <property type="term" value="F:ATP binding"/>
    <property type="evidence" value="ECO:0007669"/>
    <property type="project" value="UniProtKB-UniRule"/>
</dbReference>
<sequence length="451" mass="51334">MRDGPMKLFSTVILVSNDFLCLQVEQWLREMWWHPNDERLVFAATGDLSPDMVYRRLTRELVREEGNTSRVVGTVDHRPYIVATTPQVLWTFYCRRRSAVMRQQDRKGKKNYSFNLTPVIPTLDLIVVDEVDEVMPPTDPDAPGNQLLKELFKLTKYQAPVQVVFTSATLAGSTVNHIRRYMKKNLLSDRSAKVFENAVHFTENGRKSREVTDSIARACVPENISHLFYTADTMEEQREVFVRASQRCCPSAVGGDTTLQERVLVVLPDTTDAERFLKEVLHPAQSTLAGRHSVERMDFSVGERLQQRRREETRNYLLRTIRTATDDTEGNTYAPVPTVEGTTTALGPLVTQPADGARHYILCRCSTVRGLHLNGLTHVFIFAQPQSSSEYAHWCGRVGRMGAKGVAVTVLPRRGVRQQHTFCEVLHIPFKVERRHTAIDVEASRRQLQPS</sequence>
<evidence type="ECO:0000256" key="5">
    <source>
        <dbReference type="RuleBase" id="RU365068"/>
    </source>
</evidence>
<keyword evidence="3 5" id="KW-0067">ATP-binding</keyword>
<dbReference type="PANTHER" id="PTHR24031">
    <property type="entry name" value="RNA HELICASE"/>
    <property type="match status" value="1"/>
</dbReference>
<evidence type="ECO:0000313" key="8">
    <source>
        <dbReference type="Proteomes" id="UP000515908"/>
    </source>
</evidence>
<dbReference type="VEuPathDB" id="TriTrypDB:ADEAN_000344300"/>
<evidence type="ECO:0000256" key="2">
    <source>
        <dbReference type="ARBA" id="ARBA00022801"/>
    </source>
</evidence>
<dbReference type="GO" id="GO:0016787">
    <property type="term" value="F:hydrolase activity"/>
    <property type="evidence" value="ECO:0007669"/>
    <property type="project" value="UniProtKB-KW"/>
</dbReference>
<comment type="function">
    <text evidence="5">RNA helicase.</text>
</comment>
<dbReference type="GO" id="GO:0003724">
    <property type="term" value="F:RNA helicase activity"/>
    <property type="evidence" value="ECO:0007669"/>
    <property type="project" value="UniProtKB-EC"/>
</dbReference>
<proteinExistence type="inferred from homology"/>
<dbReference type="GO" id="GO:0003723">
    <property type="term" value="F:RNA binding"/>
    <property type="evidence" value="ECO:0007669"/>
    <property type="project" value="UniProtKB-UniRule"/>
</dbReference>
<keyword evidence="2 5" id="KW-0378">Hydrolase</keyword>